<dbReference type="Gene3D" id="3.90.1570.10">
    <property type="entry name" value="tt1808, chain A"/>
    <property type="match status" value="1"/>
</dbReference>
<dbReference type="InterPro" id="IPR011335">
    <property type="entry name" value="Restrct_endonuc-II-like"/>
</dbReference>
<dbReference type="InterPro" id="IPR012296">
    <property type="entry name" value="Nuclease_put_TT1808"/>
</dbReference>
<dbReference type="KEGG" id="hhy:Halhy_5015"/>
<proteinExistence type="predicted"/>
<protein>
    <recommendedName>
        <fullName evidence="1">Putative restriction endonuclease domain-containing protein</fullName>
    </recommendedName>
</protein>
<organism evidence="2 3">
    <name type="scientific">Haliscomenobacter hydrossis (strain ATCC 27775 / DSM 1100 / LMG 10767 / O)</name>
    <dbReference type="NCBI Taxonomy" id="760192"/>
    <lineage>
        <taxon>Bacteria</taxon>
        <taxon>Pseudomonadati</taxon>
        <taxon>Bacteroidota</taxon>
        <taxon>Saprospiria</taxon>
        <taxon>Saprospirales</taxon>
        <taxon>Haliscomenobacteraceae</taxon>
        <taxon>Haliscomenobacter</taxon>
    </lineage>
</organism>
<dbReference type="STRING" id="760192.Halhy_5015"/>
<dbReference type="InterPro" id="IPR008538">
    <property type="entry name" value="Uma2"/>
</dbReference>
<dbReference type="PANTHER" id="PTHR34107">
    <property type="entry name" value="SLL0198 PROTEIN-RELATED"/>
    <property type="match status" value="1"/>
</dbReference>
<evidence type="ECO:0000259" key="1">
    <source>
        <dbReference type="Pfam" id="PF05685"/>
    </source>
</evidence>
<accession>F4L1B1</accession>
<dbReference type="eggNOG" id="COG4636">
    <property type="taxonomic scope" value="Bacteria"/>
</dbReference>
<feature type="domain" description="Putative restriction endonuclease" evidence="1">
    <location>
        <begin position="15"/>
        <end position="186"/>
    </location>
</feature>
<reference evidence="2 3" key="1">
    <citation type="journal article" date="2011" name="Stand. Genomic Sci.">
        <title>Complete genome sequence of Haliscomenobacter hydrossis type strain (O).</title>
        <authorList>
            <consortium name="US DOE Joint Genome Institute (JGI-PGF)"/>
            <person name="Daligault H."/>
            <person name="Lapidus A."/>
            <person name="Zeytun A."/>
            <person name="Nolan M."/>
            <person name="Lucas S."/>
            <person name="Del Rio T.G."/>
            <person name="Tice H."/>
            <person name="Cheng J.F."/>
            <person name="Tapia R."/>
            <person name="Han C."/>
            <person name="Goodwin L."/>
            <person name="Pitluck S."/>
            <person name="Liolios K."/>
            <person name="Pagani I."/>
            <person name="Ivanova N."/>
            <person name="Huntemann M."/>
            <person name="Mavromatis K."/>
            <person name="Mikhailova N."/>
            <person name="Pati A."/>
            <person name="Chen A."/>
            <person name="Palaniappan K."/>
            <person name="Land M."/>
            <person name="Hauser L."/>
            <person name="Brambilla E.M."/>
            <person name="Rohde M."/>
            <person name="Verbarg S."/>
            <person name="Goker M."/>
            <person name="Bristow J."/>
            <person name="Eisen J.A."/>
            <person name="Markowitz V."/>
            <person name="Hugenholtz P."/>
            <person name="Kyrpides N.C."/>
            <person name="Klenk H.P."/>
            <person name="Woyke T."/>
        </authorList>
    </citation>
    <scope>NUCLEOTIDE SEQUENCE [LARGE SCALE GENOMIC DNA]</scope>
    <source>
        <strain evidence="3">ATCC 27775 / DSM 1100 / LMG 10767 / O</strain>
    </source>
</reference>
<dbReference type="PANTHER" id="PTHR34107:SF4">
    <property type="entry name" value="SLL1222 PROTEIN"/>
    <property type="match status" value="1"/>
</dbReference>
<dbReference type="EMBL" id="CP002691">
    <property type="protein sequence ID" value="AEE52843.1"/>
    <property type="molecule type" value="Genomic_DNA"/>
</dbReference>
<reference key="2">
    <citation type="submission" date="2011-04" db="EMBL/GenBank/DDBJ databases">
        <title>Complete sequence of chromosome of Haliscomenobacter hydrossis DSM 1100.</title>
        <authorList>
            <consortium name="US DOE Joint Genome Institute (JGI-PGF)"/>
            <person name="Lucas S."/>
            <person name="Han J."/>
            <person name="Lapidus A."/>
            <person name="Bruce D."/>
            <person name="Goodwin L."/>
            <person name="Pitluck S."/>
            <person name="Peters L."/>
            <person name="Kyrpides N."/>
            <person name="Mavromatis K."/>
            <person name="Ivanova N."/>
            <person name="Ovchinnikova G."/>
            <person name="Pagani I."/>
            <person name="Daligault H."/>
            <person name="Detter J.C."/>
            <person name="Han C."/>
            <person name="Land M."/>
            <person name="Hauser L."/>
            <person name="Markowitz V."/>
            <person name="Cheng J.-F."/>
            <person name="Hugenholtz P."/>
            <person name="Woyke T."/>
            <person name="Wu D."/>
            <person name="Verbarg S."/>
            <person name="Frueling A."/>
            <person name="Brambilla E."/>
            <person name="Klenk H.-P."/>
            <person name="Eisen J.A."/>
        </authorList>
    </citation>
    <scope>NUCLEOTIDE SEQUENCE</scope>
    <source>
        <strain>DSM 1100</strain>
    </source>
</reference>
<dbReference type="Proteomes" id="UP000008461">
    <property type="component" value="Chromosome"/>
</dbReference>
<gene>
    <name evidence="2" type="ordered locus">Halhy_5015</name>
</gene>
<dbReference type="Pfam" id="PF05685">
    <property type="entry name" value="Uma2"/>
    <property type="match status" value="1"/>
</dbReference>
<evidence type="ECO:0000313" key="2">
    <source>
        <dbReference type="EMBL" id="AEE52843.1"/>
    </source>
</evidence>
<keyword evidence="3" id="KW-1185">Reference proteome</keyword>
<evidence type="ECO:0000313" key="3">
    <source>
        <dbReference type="Proteomes" id="UP000008461"/>
    </source>
</evidence>
<sequence length="203" mass="23305">MATILADPKIEKVNWETFRELELADDDLLIYELFDGEILKRSTPSLIHQAVCRELLTELDAYIEEKKLGEVFSAPVDLNLDEHNAFQPDLAFVSKERSFLIEDGDYIHGAPDMVIEIISPGTIKKDRVIKKDLCERFAIREYWLVDPLNKGIEIYIMQEDKYVLHDLQEISGKISSTVLTGFELDLGHIFGTEESIEEDVTEK</sequence>
<dbReference type="RefSeq" id="WP_013767378.1">
    <property type="nucleotide sequence ID" value="NC_015510.1"/>
</dbReference>
<dbReference type="HOGENOM" id="CLU_076312_0_2_10"/>
<dbReference type="CDD" id="cd06260">
    <property type="entry name" value="DUF820-like"/>
    <property type="match status" value="1"/>
</dbReference>
<name>F4L1B1_HALH1</name>
<dbReference type="AlphaFoldDB" id="F4L1B1"/>
<dbReference type="SUPFAM" id="SSF52980">
    <property type="entry name" value="Restriction endonuclease-like"/>
    <property type="match status" value="1"/>
</dbReference>